<dbReference type="OrthoDB" id="4822at2759"/>
<dbReference type="AlphaFoldDB" id="A0A6J3MFH2"/>
<sequence>MNEFEAHENSYDHQHRKRLLDMRQLSKDPNAAARQREAEQRANRESGITTVSTSLPGSGPASAKKAPVFKSTLQAKNMSAVAAKASDTADASEEQLYDPSKPTEYRDFDLLKVPRTGESSGPGEWDDSEDEDGPRFKMMIY</sequence>
<evidence type="ECO:0000313" key="3">
    <source>
        <dbReference type="RefSeq" id="XP_033463440.1"/>
    </source>
</evidence>
<evidence type="ECO:0000256" key="1">
    <source>
        <dbReference type="SAM" id="MobiDB-lite"/>
    </source>
</evidence>
<accession>A0A6J3MFH2</accession>
<proteinExistence type="predicted"/>
<feature type="compositionally biased region" description="Polar residues" evidence="1">
    <location>
        <begin position="46"/>
        <end position="56"/>
    </location>
</feature>
<feature type="compositionally biased region" description="Basic and acidic residues" evidence="1">
    <location>
        <begin position="1"/>
        <end position="26"/>
    </location>
</feature>
<gene>
    <name evidence="3" type="ORF">K489DRAFT_428776</name>
</gene>
<reference evidence="3" key="3">
    <citation type="submission" date="2025-08" db="UniProtKB">
        <authorList>
            <consortium name="RefSeq"/>
        </authorList>
    </citation>
    <scope>IDENTIFICATION</scope>
    <source>
        <strain evidence="3">CBS 342.82</strain>
    </source>
</reference>
<dbReference type="PANTHER" id="PTHR47251">
    <property type="entry name" value="FINGER DOMAIN PROTEIN, PUTATIVE (AFU_ORTHOLOGUE AFUA_3G04180)-RELATED"/>
    <property type="match status" value="1"/>
</dbReference>
<dbReference type="GeneID" id="54366148"/>
<feature type="compositionally biased region" description="Basic and acidic residues" evidence="1">
    <location>
        <begin position="34"/>
        <end position="44"/>
    </location>
</feature>
<feature type="region of interest" description="Disordered" evidence="1">
    <location>
        <begin position="81"/>
        <end position="141"/>
    </location>
</feature>
<organism evidence="3">
    <name type="scientific">Dissoconium aciculare CBS 342.82</name>
    <dbReference type="NCBI Taxonomy" id="1314786"/>
    <lineage>
        <taxon>Eukaryota</taxon>
        <taxon>Fungi</taxon>
        <taxon>Dikarya</taxon>
        <taxon>Ascomycota</taxon>
        <taxon>Pezizomycotina</taxon>
        <taxon>Dothideomycetes</taxon>
        <taxon>Dothideomycetidae</taxon>
        <taxon>Mycosphaerellales</taxon>
        <taxon>Dissoconiaceae</taxon>
        <taxon>Dissoconium</taxon>
    </lineage>
</organism>
<reference evidence="3" key="1">
    <citation type="submission" date="2020-01" db="EMBL/GenBank/DDBJ databases">
        <authorList>
            <consortium name="DOE Joint Genome Institute"/>
            <person name="Haridas S."/>
            <person name="Albert R."/>
            <person name="Binder M."/>
            <person name="Bloem J."/>
            <person name="Labutti K."/>
            <person name="Salamov A."/>
            <person name="Andreopoulos B."/>
            <person name="Baker S.E."/>
            <person name="Barry K."/>
            <person name="Bills G."/>
            <person name="Bluhm B.H."/>
            <person name="Cannon C."/>
            <person name="Castanera R."/>
            <person name="Culley D.E."/>
            <person name="Daum C."/>
            <person name="Ezra D."/>
            <person name="Gonzalez J.B."/>
            <person name="Henrissat B."/>
            <person name="Kuo A."/>
            <person name="Liang C."/>
            <person name="Lipzen A."/>
            <person name="Lutzoni F."/>
            <person name="Magnuson J."/>
            <person name="Mondo S."/>
            <person name="Nolan M."/>
            <person name="Ohm R."/>
            <person name="Pangilinan J."/>
            <person name="Park H.-J."/>
            <person name="Ramirez L."/>
            <person name="Alfaro M."/>
            <person name="Sun H."/>
            <person name="Tritt A."/>
            <person name="Yoshinaga Y."/>
            <person name="Zwiers L.-H."/>
            <person name="Turgeon B.G."/>
            <person name="Goodwin S.B."/>
            <person name="Spatafora J.W."/>
            <person name="Crous P.W."/>
            <person name="Grigoriev I.V."/>
        </authorList>
    </citation>
    <scope>NUCLEOTIDE SEQUENCE</scope>
    <source>
        <strain evidence="3">CBS 342.82</strain>
    </source>
</reference>
<dbReference type="PANTHER" id="PTHR47251:SF1">
    <property type="entry name" value="FINGER DOMAIN PROTEIN, PUTATIVE (AFU_ORTHOLOGUE AFUA_3G04180)-RELATED"/>
    <property type="match status" value="1"/>
</dbReference>
<name>A0A6J3MFH2_9PEZI</name>
<reference evidence="3" key="2">
    <citation type="submission" date="2020-04" db="EMBL/GenBank/DDBJ databases">
        <authorList>
            <consortium name="NCBI Genome Project"/>
        </authorList>
    </citation>
    <scope>NUCLEOTIDE SEQUENCE</scope>
    <source>
        <strain evidence="3">CBS 342.82</strain>
    </source>
</reference>
<protein>
    <submittedName>
        <fullName evidence="3">Uncharacterized protein</fullName>
    </submittedName>
</protein>
<keyword evidence="2" id="KW-1185">Reference proteome</keyword>
<dbReference type="Proteomes" id="UP000504637">
    <property type="component" value="Unplaced"/>
</dbReference>
<feature type="region of interest" description="Disordered" evidence="1">
    <location>
        <begin position="1"/>
        <end position="66"/>
    </location>
</feature>
<feature type="compositionally biased region" description="Basic and acidic residues" evidence="1">
    <location>
        <begin position="101"/>
        <end position="112"/>
    </location>
</feature>
<dbReference type="RefSeq" id="XP_033463440.1">
    <property type="nucleotide sequence ID" value="XM_033608348.1"/>
</dbReference>
<evidence type="ECO:0000313" key="2">
    <source>
        <dbReference type="Proteomes" id="UP000504637"/>
    </source>
</evidence>